<dbReference type="InterPro" id="IPR014710">
    <property type="entry name" value="RmlC-like_jellyroll"/>
</dbReference>
<dbReference type="InterPro" id="IPR050807">
    <property type="entry name" value="TransReg_Diox_bact_type"/>
</dbReference>
<feature type="domain" description="HTH cro/C1-type" evidence="2">
    <location>
        <begin position="19"/>
        <end position="73"/>
    </location>
</feature>
<accession>A0A0P6XBE8</accession>
<dbReference type="GO" id="GO:0005829">
    <property type="term" value="C:cytosol"/>
    <property type="evidence" value="ECO:0007669"/>
    <property type="project" value="TreeGrafter"/>
</dbReference>
<organism evidence="3 4">
    <name type="scientific">Ornatilinea apprima</name>
    <dbReference type="NCBI Taxonomy" id="1134406"/>
    <lineage>
        <taxon>Bacteria</taxon>
        <taxon>Bacillati</taxon>
        <taxon>Chloroflexota</taxon>
        <taxon>Anaerolineae</taxon>
        <taxon>Anaerolineales</taxon>
        <taxon>Anaerolineaceae</taxon>
        <taxon>Ornatilinea</taxon>
    </lineage>
</organism>
<dbReference type="CDD" id="cd02209">
    <property type="entry name" value="cupin_XRE_C"/>
    <property type="match status" value="1"/>
</dbReference>
<dbReference type="Gene3D" id="2.60.120.10">
    <property type="entry name" value="Jelly Rolls"/>
    <property type="match status" value="1"/>
</dbReference>
<name>A0A0P6XBE8_9CHLR</name>
<proteinExistence type="predicted"/>
<dbReference type="SMART" id="SM00530">
    <property type="entry name" value="HTH_XRE"/>
    <property type="match status" value="1"/>
</dbReference>
<dbReference type="SUPFAM" id="SSF51182">
    <property type="entry name" value="RmlC-like cupins"/>
    <property type="match status" value="1"/>
</dbReference>
<dbReference type="Proteomes" id="UP000050417">
    <property type="component" value="Unassembled WGS sequence"/>
</dbReference>
<dbReference type="PROSITE" id="PS50943">
    <property type="entry name" value="HTH_CROC1"/>
    <property type="match status" value="1"/>
</dbReference>
<dbReference type="GO" id="GO:0003677">
    <property type="term" value="F:DNA binding"/>
    <property type="evidence" value="ECO:0007669"/>
    <property type="project" value="UniProtKB-KW"/>
</dbReference>
<dbReference type="Pfam" id="PF07883">
    <property type="entry name" value="Cupin_2"/>
    <property type="match status" value="1"/>
</dbReference>
<evidence type="ECO:0000256" key="1">
    <source>
        <dbReference type="ARBA" id="ARBA00023125"/>
    </source>
</evidence>
<dbReference type="Gene3D" id="1.10.260.40">
    <property type="entry name" value="lambda repressor-like DNA-binding domains"/>
    <property type="match status" value="1"/>
</dbReference>
<gene>
    <name evidence="3" type="ORF">ADN00_10685</name>
</gene>
<dbReference type="AlphaFoldDB" id="A0A0P6XBE8"/>
<keyword evidence="4" id="KW-1185">Reference proteome</keyword>
<dbReference type="STRING" id="1134406.ADN00_10685"/>
<evidence type="ECO:0000259" key="2">
    <source>
        <dbReference type="PROSITE" id="PS50943"/>
    </source>
</evidence>
<dbReference type="InterPro" id="IPR001387">
    <property type="entry name" value="Cro/C1-type_HTH"/>
</dbReference>
<protein>
    <recommendedName>
        <fullName evidence="2">HTH cro/C1-type domain-containing protein</fullName>
    </recommendedName>
</protein>
<reference evidence="3 4" key="1">
    <citation type="submission" date="2015-07" db="EMBL/GenBank/DDBJ databases">
        <title>Genome sequence of Ornatilinea apprima DSM 23815.</title>
        <authorList>
            <person name="Hemp J."/>
            <person name="Ward L.M."/>
            <person name="Pace L.A."/>
            <person name="Fischer W.W."/>
        </authorList>
    </citation>
    <scope>NUCLEOTIDE SEQUENCE [LARGE SCALE GENOMIC DNA]</scope>
    <source>
        <strain evidence="3 4">P3M-1</strain>
    </source>
</reference>
<dbReference type="InterPro" id="IPR010982">
    <property type="entry name" value="Lambda_DNA-bd_dom_sf"/>
</dbReference>
<dbReference type="GO" id="GO:0003700">
    <property type="term" value="F:DNA-binding transcription factor activity"/>
    <property type="evidence" value="ECO:0007669"/>
    <property type="project" value="TreeGrafter"/>
</dbReference>
<dbReference type="PANTHER" id="PTHR46797">
    <property type="entry name" value="HTH-TYPE TRANSCRIPTIONAL REGULATOR"/>
    <property type="match status" value="1"/>
</dbReference>
<comment type="caution">
    <text evidence="3">The sequence shown here is derived from an EMBL/GenBank/DDBJ whole genome shotgun (WGS) entry which is preliminary data.</text>
</comment>
<dbReference type="PATRIC" id="fig|1134406.4.peg.2611"/>
<dbReference type="Pfam" id="PF01381">
    <property type="entry name" value="HTH_3"/>
    <property type="match status" value="1"/>
</dbReference>
<keyword evidence="1" id="KW-0238">DNA-binding</keyword>
<evidence type="ECO:0000313" key="3">
    <source>
        <dbReference type="EMBL" id="KPL77081.1"/>
    </source>
</evidence>
<dbReference type="PANTHER" id="PTHR46797:SF2">
    <property type="entry name" value="TRANSCRIPTIONAL REGULATOR"/>
    <property type="match status" value="1"/>
</dbReference>
<dbReference type="InterPro" id="IPR011051">
    <property type="entry name" value="RmlC_Cupin_sf"/>
</dbReference>
<dbReference type="EMBL" id="LGCL01000024">
    <property type="protein sequence ID" value="KPL77081.1"/>
    <property type="molecule type" value="Genomic_DNA"/>
</dbReference>
<evidence type="ECO:0000313" key="4">
    <source>
        <dbReference type="Proteomes" id="UP000050417"/>
    </source>
</evidence>
<sequence>MNPAIGFASGSAVNVGEKLYQLRSWRGYSIRHLAEMSGLAINTLSLIENGKTSPSVSTLQQVAMALEVPITAFFEMDAEKQAVICSSNQKREQAQLQDTTIEDLSLGKYSGNVQALLVTLPPESQCGERNIVHNGHEIVFCLSGRVHYRVDGQIYVLEENDSLMFEAHLPHCWKNEENVPARLLLVMVPNDPREKAIERHFGPLNE</sequence>
<dbReference type="SUPFAM" id="SSF47413">
    <property type="entry name" value="lambda repressor-like DNA-binding domains"/>
    <property type="match status" value="1"/>
</dbReference>
<dbReference type="InterPro" id="IPR013096">
    <property type="entry name" value="Cupin_2"/>
</dbReference>
<dbReference type="CDD" id="cd00093">
    <property type="entry name" value="HTH_XRE"/>
    <property type="match status" value="1"/>
</dbReference>